<dbReference type="InterPro" id="IPR018392">
    <property type="entry name" value="LysM"/>
</dbReference>
<keyword evidence="7" id="KW-0482">Metalloprotease</keyword>
<dbReference type="Gene3D" id="3.10.450.350">
    <property type="match status" value="2"/>
</dbReference>
<dbReference type="InterPro" id="IPR050570">
    <property type="entry name" value="Cell_wall_metabolism_enzyme"/>
</dbReference>
<dbReference type="InterPro" id="IPR016047">
    <property type="entry name" value="M23ase_b-sheet_dom"/>
</dbReference>
<feature type="domain" description="LysM" evidence="9">
    <location>
        <begin position="111"/>
        <end position="156"/>
    </location>
</feature>
<comment type="caution">
    <text evidence="10">The sequence shown here is derived from an EMBL/GenBank/DDBJ whole genome shotgun (WGS) entry which is preliminary data.</text>
</comment>
<feature type="transmembrane region" description="Helical" evidence="8">
    <location>
        <begin position="16"/>
        <end position="35"/>
    </location>
</feature>
<keyword evidence="5 10" id="KW-0378">Hydrolase</keyword>
<comment type="subcellular location">
    <subcellularLocation>
        <location evidence="2">Cell envelope</location>
    </subcellularLocation>
</comment>
<evidence type="ECO:0000313" key="10">
    <source>
        <dbReference type="EMBL" id="TEA28088.1"/>
    </source>
</evidence>
<dbReference type="PROSITE" id="PS51782">
    <property type="entry name" value="LYSM"/>
    <property type="match status" value="1"/>
</dbReference>
<dbReference type="GO" id="GO:0004222">
    <property type="term" value="F:metalloendopeptidase activity"/>
    <property type="evidence" value="ECO:0007669"/>
    <property type="project" value="TreeGrafter"/>
</dbReference>
<protein>
    <submittedName>
        <fullName evidence="10">Murein DD-endopeptidase MepM</fullName>
        <ecNumber evidence="10">3.4.24.-</ecNumber>
    </submittedName>
</protein>
<dbReference type="CDD" id="cd12797">
    <property type="entry name" value="M23_peptidase"/>
    <property type="match status" value="1"/>
</dbReference>
<evidence type="ECO:0000256" key="6">
    <source>
        <dbReference type="ARBA" id="ARBA00022833"/>
    </source>
</evidence>
<dbReference type="InterPro" id="IPR045834">
    <property type="entry name" value="Csd3_N2"/>
</dbReference>
<dbReference type="InterPro" id="IPR007340">
    <property type="entry name" value="LysM_Opacity-associatedA"/>
</dbReference>
<keyword evidence="11" id="KW-1185">Reference proteome</keyword>
<gene>
    <name evidence="10" type="primary">mepM</name>
    <name evidence="10" type="ORF">O970_00680</name>
</gene>
<reference evidence="10 11" key="1">
    <citation type="journal article" date="2014" name="Appl. Environ. Microbiol.">
        <title>Genomic features of a bumble bee symbiont reflect its host environment.</title>
        <authorList>
            <person name="Martinson V.G."/>
            <person name="Magoc T."/>
            <person name="Koch H."/>
            <person name="Salzberg S.L."/>
            <person name="Moran N.A."/>
        </authorList>
    </citation>
    <scope>NUCLEOTIDE SEQUENCE [LARGE SCALE GENOMIC DNA]</scope>
    <source>
        <strain evidence="10 11">Bimp</strain>
    </source>
</reference>
<evidence type="ECO:0000256" key="3">
    <source>
        <dbReference type="ARBA" id="ARBA00022670"/>
    </source>
</evidence>
<dbReference type="GO" id="GO:0030313">
    <property type="term" value="C:cell envelope"/>
    <property type="evidence" value="ECO:0007669"/>
    <property type="project" value="UniProtKB-SubCell"/>
</dbReference>
<dbReference type="GO" id="GO:0006508">
    <property type="term" value="P:proteolysis"/>
    <property type="evidence" value="ECO:0007669"/>
    <property type="project" value="UniProtKB-KW"/>
</dbReference>
<dbReference type="Pfam" id="PF01551">
    <property type="entry name" value="Peptidase_M23"/>
    <property type="match status" value="1"/>
</dbReference>
<evidence type="ECO:0000256" key="7">
    <source>
        <dbReference type="ARBA" id="ARBA00023049"/>
    </source>
</evidence>
<keyword evidence="4" id="KW-0479">Metal-binding</keyword>
<name>A0AB94IF00_9GAMM</name>
<keyword evidence="8" id="KW-0812">Transmembrane</keyword>
<keyword evidence="3" id="KW-0645">Protease</keyword>
<dbReference type="SUPFAM" id="SSF51261">
    <property type="entry name" value="Duplicated hybrid motif"/>
    <property type="match status" value="1"/>
</dbReference>
<dbReference type="PANTHER" id="PTHR21666:SF292">
    <property type="entry name" value="MUREIN DD-ENDOPEPTIDASE MEPM"/>
    <property type="match status" value="1"/>
</dbReference>
<sequence length="473" mass="53018">MQHIDPSKNKTEKSKIPYYSIFGVIFLVFLFVFLWKPLNSARVAYIPLNKTMEKQGKEAKLPAVIGNASVEIIQDQPNLTDAESIDQPIPEDEVVKDELDEAFESKDSGPTYYTIAKGDTLTGILSQAGVNRNDVYQLTKQFKQLANLRVGQQISWVVDENKSLQVFNWYISARDTMVYQREGDAFAQYTEKREGNWQAFTISGQIDNNFIAEARNSGLTLNEILSITKILQWQLDFRRLKKGDRFTVSLLREMIGSRHSTSRILGVRIQNNRRDYYAILADDGNYYDVNGMGLARSFLRYPLAKQAKISSSFNPRRLHPVTGRIAPHNGVDFAVSRGTPVLATGDGEVVIAKSSGSAGNFITIRHGRQYTTRYMHLDKILVRQGQRVRKGDLIGLSGNTGRSTGPHLHYELRIDNKPVNPMTSSLPQAEGLTGKSKSAYLELVKGIKPILAFPSEIKAPIVNNQSNNTLSAD</sequence>
<evidence type="ECO:0000256" key="8">
    <source>
        <dbReference type="SAM" id="Phobius"/>
    </source>
</evidence>
<keyword evidence="8" id="KW-0472">Membrane</keyword>
<proteinExistence type="predicted"/>
<accession>A0AB94IF00</accession>
<dbReference type="PANTHER" id="PTHR21666">
    <property type="entry name" value="PEPTIDASE-RELATED"/>
    <property type="match status" value="1"/>
</dbReference>
<evidence type="ECO:0000256" key="2">
    <source>
        <dbReference type="ARBA" id="ARBA00004196"/>
    </source>
</evidence>
<dbReference type="AlphaFoldDB" id="A0AB94IF00"/>
<dbReference type="GO" id="GO:0046872">
    <property type="term" value="F:metal ion binding"/>
    <property type="evidence" value="ECO:0007669"/>
    <property type="project" value="UniProtKB-KW"/>
</dbReference>
<evidence type="ECO:0000259" key="9">
    <source>
        <dbReference type="PROSITE" id="PS51782"/>
    </source>
</evidence>
<dbReference type="Proteomes" id="UP000506160">
    <property type="component" value="Unassembled WGS sequence"/>
</dbReference>
<dbReference type="Pfam" id="PF04225">
    <property type="entry name" value="LysM_OapA"/>
    <property type="match status" value="1"/>
</dbReference>
<dbReference type="Pfam" id="PF19425">
    <property type="entry name" value="Csd3_N2"/>
    <property type="match status" value="1"/>
</dbReference>
<dbReference type="Gene3D" id="2.70.70.10">
    <property type="entry name" value="Glucose Permease (Domain IIA)"/>
    <property type="match status" value="1"/>
</dbReference>
<dbReference type="NCBIfam" id="NF008652">
    <property type="entry name" value="PRK11649.1"/>
    <property type="match status" value="1"/>
</dbReference>
<dbReference type="EMBL" id="AWGA01000010">
    <property type="protein sequence ID" value="TEA28088.1"/>
    <property type="molecule type" value="Genomic_DNA"/>
</dbReference>
<organism evidence="10 11">
    <name type="scientific">Candidatus Schmidhempelia bombi str. Bimp</name>
    <dbReference type="NCBI Taxonomy" id="1387197"/>
    <lineage>
        <taxon>Bacteria</taxon>
        <taxon>Pseudomonadati</taxon>
        <taxon>Pseudomonadota</taxon>
        <taxon>Gammaproteobacteria</taxon>
        <taxon>Orbales</taxon>
        <taxon>Orbaceae</taxon>
        <taxon>Candidatus Schmidhempelia</taxon>
    </lineage>
</organism>
<comment type="cofactor">
    <cofactor evidence="1">
        <name>Zn(2+)</name>
        <dbReference type="ChEBI" id="CHEBI:29105"/>
    </cofactor>
</comment>
<evidence type="ECO:0000256" key="1">
    <source>
        <dbReference type="ARBA" id="ARBA00001947"/>
    </source>
</evidence>
<dbReference type="FunFam" id="2.70.70.10:FF:000002">
    <property type="entry name" value="Murein DD-endopeptidase MepM"/>
    <property type="match status" value="1"/>
</dbReference>
<dbReference type="GO" id="GO:0042834">
    <property type="term" value="F:peptidoglycan binding"/>
    <property type="evidence" value="ECO:0007669"/>
    <property type="project" value="InterPro"/>
</dbReference>
<keyword evidence="8" id="KW-1133">Transmembrane helix</keyword>
<dbReference type="InterPro" id="IPR011055">
    <property type="entry name" value="Dup_hybrid_motif"/>
</dbReference>
<keyword evidence="6" id="KW-0862">Zinc</keyword>
<dbReference type="EC" id="3.4.24.-" evidence="10"/>
<evidence type="ECO:0000256" key="5">
    <source>
        <dbReference type="ARBA" id="ARBA00022801"/>
    </source>
</evidence>
<evidence type="ECO:0000313" key="11">
    <source>
        <dbReference type="Proteomes" id="UP000506160"/>
    </source>
</evidence>
<evidence type="ECO:0000256" key="4">
    <source>
        <dbReference type="ARBA" id="ARBA00022723"/>
    </source>
</evidence>